<dbReference type="RefSeq" id="WP_344338074.1">
    <property type="nucleotide sequence ID" value="NZ_BAAAPZ010000017.1"/>
</dbReference>
<gene>
    <name evidence="6" type="ORF">GCM10009823_29340</name>
</gene>
<dbReference type="Gene3D" id="3.40.50.2300">
    <property type="match status" value="2"/>
</dbReference>
<accession>A0ABN2X682</accession>
<dbReference type="EMBL" id="BAAAPZ010000017">
    <property type="protein sequence ID" value="GAA2104561.1"/>
    <property type="molecule type" value="Genomic_DNA"/>
</dbReference>
<evidence type="ECO:0000313" key="6">
    <source>
        <dbReference type="EMBL" id="GAA2104561.1"/>
    </source>
</evidence>
<dbReference type="InterPro" id="IPR010982">
    <property type="entry name" value="Lambda_DNA-bd_dom_sf"/>
</dbReference>
<dbReference type="InterPro" id="IPR028082">
    <property type="entry name" value="Peripla_BP_I"/>
</dbReference>
<dbReference type="Proteomes" id="UP001500984">
    <property type="component" value="Unassembled WGS sequence"/>
</dbReference>
<proteinExistence type="predicted"/>
<evidence type="ECO:0000259" key="5">
    <source>
        <dbReference type="PROSITE" id="PS50932"/>
    </source>
</evidence>
<organism evidence="6 7">
    <name type="scientific">Brevibacterium salitolerans</name>
    <dbReference type="NCBI Taxonomy" id="1403566"/>
    <lineage>
        <taxon>Bacteria</taxon>
        <taxon>Bacillati</taxon>
        <taxon>Actinomycetota</taxon>
        <taxon>Actinomycetes</taxon>
        <taxon>Micrococcales</taxon>
        <taxon>Brevibacteriaceae</taxon>
        <taxon>Brevibacterium</taxon>
    </lineage>
</organism>
<dbReference type="InterPro" id="IPR001761">
    <property type="entry name" value="Peripla_BP/Lac1_sug-bd_dom"/>
</dbReference>
<dbReference type="SUPFAM" id="SSF47413">
    <property type="entry name" value="lambda repressor-like DNA-binding domains"/>
    <property type="match status" value="1"/>
</dbReference>
<feature type="region of interest" description="Disordered" evidence="4">
    <location>
        <begin position="300"/>
        <end position="327"/>
    </location>
</feature>
<dbReference type="PANTHER" id="PTHR30146">
    <property type="entry name" value="LACI-RELATED TRANSCRIPTIONAL REPRESSOR"/>
    <property type="match status" value="1"/>
</dbReference>
<evidence type="ECO:0000256" key="4">
    <source>
        <dbReference type="SAM" id="MobiDB-lite"/>
    </source>
</evidence>
<dbReference type="PROSITE" id="PS50932">
    <property type="entry name" value="HTH_LACI_2"/>
    <property type="match status" value="1"/>
</dbReference>
<keyword evidence="3" id="KW-0804">Transcription</keyword>
<keyword evidence="2 6" id="KW-0238">DNA-binding</keyword>
<dbReference type="PANTHER" id="PTHR30146:SF109">
    <property type="entry name" value="HTH-TYPE TRANSCRIPTIONAL REGULATOR GALS"/>
    <property type="match status" value="1"/>
</dbReference>
<dbReference type="CDD" id="cd01392">
    <property type="entry name" value="HTH_LacI"/>
    <property type="match status" value="1"/>
</dbReference>
<keyword evidence="1" id="KW-0805">Transcription regulation</keyword>
<evidence type="ECO:0000313" key="7">
    <source>
        <dbReference type="Proteomes" id="UP001500984"/>
    </source>
</evidence>
<feature type="domain" description="HTH lacI-type" evidence="5">
    <location>
        <begin position="2"/>
        <end position="56"/>
    </location>
</feature>
<dbReference type="Gene3D" id="1.10.260.40">
    <property type="entry name" value="lambda repressor-like DNA-binding domains"/>
    <property type="match status" value="1"/>
</dbReference>
<evidence type="ECO:0000256" key="1">
    <source>
        <dbReference type="ARBA" id="ARBA00023015"/>
    </source>
</evidence>
<feature type="compositionally biased region" description="Basic and acidic residues" evidence="4">
    <location>
        <begin position="316"/>
        <end position="327"/>
    </location>
</feature>
<reference evidence="6 7" key="1">
    <citation type="journal article" date="2019" name="Int. J. Syst. Evol. Microbiol.">
        <title>The Global Catalogue of Microorganisms (GCM) 10K type strain sequencing project: providing services to taxonomists for standard genome sequencing and annotation.</title>
        <authorList>
            <consortium name="The Broad Institute Genomics Platform"/>
            <consortium name="The Broad Institute Genome Sequencing Center for Infectious Disease"/>
            <person name="Wu L."/>
            <person name="Ma J."/>
        </authorList>
    </citation>
    <scope>NUCLEOTIDE SEQUENCE [LARGE SCALE GENOMIC DNA]</scope>
    <source>
        <strain evidence="6 7">JCM 15900</strain>
    </source>
</reference>
<sequence length="327" mass="33858">MVTLDDVARLAGVSSATVSRTLSRPQMVAASTREAVRSAAERLGYQHNASARALATGRTMLIGFSVPSLASSYFPPLIAGAQNRAEAAGYDLVVADSRSDPQREASQLARLRGRVDAVLLAGTRLADPHLAELADAIPVVTFNRVVPDVPSVAIDTAPAFAELGRRLREGGHLRVAYVGGPAGSAADGARLSSLTAGFGQAVEVFGPVEPTFGAGVEVADLLAPTGVTAAVAYNGLLALGLMHGLGTRGRRIPEDFTVAAGDDLIGSAQALSSLMTVLQPVEEAGRDMVDIVLAQLDSTAPESAATPRRTLTARADMSRDPEREDPS</sequence>
<dbReference type="InterPro" id="IPR000843">
    <property type="entry name" value="HTH_LacI"/>
</dbReference>
<dbReference type="CDD" id="cd06267">
    <property type="entry name" value="PBP1_LacI_sugar_binding-like"/>
    <property type="match status" value="1"/>
</dbReference>
<dbReference type="GO" id="GO:0003677">
    <property type="term" value="F:DNA binding"/>
    <property type="evidence" value="ECO:0007669"/>
    <property type="project" value="UniProtKB-KW"/>
</dbReference>
<dbReference type="SMART" id="SM00354">
    <property type="entry name" value="HTH_LACI"/>
    <property type="match status" value="1"/>
</dbReference>
<keyword evidence="7" id="KW-1185">Reference proteome</keyword>
<protein>
    <submittedName>
        <fullName evidence="6">LacI family DNA-binding transcriptional regulator</fullName>
    </submittedName>
</protein>
<dbReference type="Pfam" id="PF00356">
    <property type="entry name" value="LacI"/>
    <property type="match status" value="1"/>
</dbReference>
<name>A0ABN2X682_9MICO</name>
<comment type="caution">
    <text evidence="6">The sequence shown here is derived from an EMBL/GenBank/DDBJ whole genome shotgun (WGS) entry which is preliminary data.</text>
</comment>
<dbReference type="Pfam" id="PF00532">
    <property type="entry name" value="Peripla_BP_1"/>
    <property type="match status" value="1"/>
</dbReference>
<evidence type="ECO:0000256" key="2">
    <source>
        <dbReference type="ARBA" id="ARBA00023125"/>
    </source>
</evidence>
<evidence type="ECO:0000256" key="3">
    <source>
        <dbReference type="ARBA" id="ARBA00023163"/>
    </source>
</evidence>
<dbReference type="SUPFAM" id="SSF53822">
    <property type="entry name" value="Periplasmic binding protein-like I"/>
    <property type="match status" value="1"/>
</dbReference>
<feature type="compositionally biased region" description="Low complexity" evidence="4">
    <location>
        <begin position="304"/>
        <end position="315"/>
    </location>
</feature>